<evidence type="ECO:0000313" key="2">
    <source>
        <dbReference type="EMBL" id="OGK39205.1"/>
    </source>
</evidence>
<dbReference type="Proteomes" id="UP000179270">
    <property type="component" value="Unassembled WGS sequence"/>
</dbReference>
<dbReference type="AlphaFoldDB" id="A0A1F7I764"/>
<keyword evidence="1" id="KW-0732">Signal</keyword>
<feature type="chain" id="PRO_5009529314" description="Mannosyl-glycoprotein endo-beta-N-acetylglucosamidase-like domain-containing protein" evidence="1">
    <location>
        <begin position="24"/>
        <end position="184"/>
    </location>
</feature>
<reference evidence="2 3" key="1">
    <citation type="journal article" date="2016" name="Nat. Commun.">
        <title>Thousands of microbial genomes shed light on interconnected biogeochemical processes in an aquifer system.</title>
        <authorList>
            <person name="Anantharaman K."/>
            <person name="Brown C.T."/>
            <person name="Hug L.A."/>
            <person name="Sharon I."/>
            <person name="Castelle C.J."/>
            <person name="Probst A.J."/>
            <person name="Thomas B.C."/>
            <person name="Singh A."/>
            <person name="Wilkins M.J."/>
            <person name="Karaoz U."/>
            <person name="Brodie E.L."/>
            <person name="Williams K.H."/>
            <person name="Hubbard S.S."/>
            <person name="Banfield J.F."/>
        </authorList>
    </citation>
    <scope>NUCLEOTIDE SEQUENCE [LARGE SCALE GENOMIC DNA]</scope>
</reference>
<sequence>MKNILNLVIGLIFFLLIATPVNAQNIAGQSAKMLKIEANNYDTLRLTKKRLALTKVLTQRNSPLLESVNSFLLTCSTYELDCYLLPSITGLESSFGVYTHPGSYNPFGWGGGYIMFNNWDQAINTVGKGLRKNYIDKGAASVDEIAPIYAESKTWAPRVKIFMAAFEEEEAKIDAIIGENVVQL</sequence>
<evidence type="ECO:0000313" key="3">
    <source>
        <dbReference type="Proteomes" id="UP000179270"/>
    </source>
</evidence>
<dbReference type="EMBL" id="MGAF01000055">
    <property type="protein sequence ID" value="OGK39205.1"/>
    <property type="molecule type" value="Genomic_DNA"/>
</dbReference>
<accession>A0A1F7I764</accession>
<comment type="caution">
    <text evidence="2">The sequence shown here is derived from an EMBL/GenBank/DDBJ whole genome shotgun (WGS) entry which is preliminary data.</text>
</comment>
<organism evidence="2 3">
    <name type="scientific">Candidatus Roizmanbacteria bacterium RIFCSPLOWO2_01_FULL_35_13</name>
    <dbReference type="NCBI Taxonomy" id="1802055"/>
    <lineage>
        <taxon>Bacteria</taxon>
        <taxon>Candidatus Roizmaniibacteriota</taxon>
    </lineage>
</organism>
<evidence type="ECO:0000256" key="1">
    <source>
        <dbReference type="SAM" id="SignalP"/>
    </source>
</evidence>
<feature type="signal peptide" evidence="1">
    <location>
        <begin position="1"/>
        <end position="23"/>
    </location>
</feature>
<protein>
    <recommendedName>
        <fullName evidence="4">Mannosyl-glycoprotein endo-beta-N-acetylglucosamidase-like domain-containing protein</fullName>
    </recommendedName>
</protein>
<dbReference type="STRING" id="1802055.A3A74_07630"/>
<proteinExistence type="predicted"/>
<name>A0A1F7I764_9BACT</name>
<evidence type="ECO:0008006" key="4">
    <source>
        <dbReference type="Google" id="ProtNLM"/>
    </source>
</evidence>
<gene>
    <name evidence="2" type="ORF">A3A74_07630</name>
</gene>